<evidence type="ECO:0000313" key="2">
    <source>
        <dbReference type="EMBL" id="CEG43616.1"/>
    </source>
</evidence>
<feature type="region of interest" description="Disordered" evidence="1">
    <location>
        <begin position="19"/>
        <end position="47"/>
    </location>
</feature>
<evidence type="ECO:0000313" key="3">
    <source>
        <dbReference type="Proteomes" id="UP000054928"/>
    </source>
</evidence>
<reference evidence="3" key="1">
    <citation type="submission" date="2014-09" db="EMBL/GenBank/DDBJ databases">
        <authorList>
            <person name="Sharma Rahul"/>
            <person name="Thines Marco"/>
        </authorList>
    </citation>
    <scope>NUCLEOTIDE SEQUENCE [LARGE SCALE GENOMIC DNA]</scope>
</reference>
<accession>A0A0P1AQJ5</accession>
<dbReference type="GeneID" id="36408862"/>
<feature type="compositionally biased region" description="Polar residues" evidence="1">
    <location>
        <begin position="30"/>
        <end position="43"/>
    </location>
</feature>
<protein>
    <submittedName>
        <fullName evidence="2">Uncharacterized protein</fullName>
    </submittedName>
</protein>
<dbReference type="Proteomes" id="UP000054928">
    <property type="component" value="Unassembled WGS sequence"/>
</dbReference>
<keyword evidence="3" id="KW-1185">Reference proteome</keyword>
<name>A0A0P1AQJ5_PLAHL</name>
<dbReference type="EMBL" id="CCYD01000667">
    <property type="protein sequence ID" value="CEG43616.1"/>
    <property type="molecule type" value="Genomic_DNA"/>
</dbReference>
<dbReference type="RefSeq" id="XP_024579985.1">
    <property type="nucleotide sequence ID" value="XM_024729627.1"/>
</dbReference>
<evidence type="ECO:0000256" key="1">
    <source>
        <dbReference type="SAM" id="MobiDB-lite"/>
    </source>
</evidence>
<proteinExistence type="predicted"/>
<organism evidence="2 3">
    <name type="scientific">Plasmopara halstedii</name>
    <name type="common">Downy mildew of sunflower</name>
    <dbReference type="NCBI Taxonomy" id="4781"/>
    <lineage>
        <taxon>Eukaryota</taxon>
        <taxon>Sar</taxon>
        <taxon>Stramenopiles</taxon>
        <taxon>Oomycota</taxon>
        <taxon>Peronosporomycetes</taxon>
        <taxon>Peronosporales</taxon>
        <taxon>Peronosporaceae</taxon>
        <taxon>Plasmopara</taxon>
    </lineage>
</organism>
<sequence>MLTKQRMEKLSIFLNMAQQKHTNKRKHDQPASTRKTSKVSSTNKRVRKSKTCAKYLEDKGRTCNNPVEPIGKTYCSTHKNEKPVYVNAKITQEEVELLNFVREHECVGLAMHHLSLWIEQEEAESTVDEETLRKFEINYAWQTDMNRFALTFGKIGI</sequence>
<dbReference type="AlphaFoldDB" id="A0A0P1AQJ5"/>